<dbReference type="InterPro" id="IPR055414">
    <property type="entry name" value="LRR_R13L4/SHOC2-like"/>
</dbReference>
<keyword evidence="1" id="KW-0433">Leucine-rich repeat</keyword>
<evidence type="ECO:0000313" key="8">
    <source>
        <dbReference type="EMBL" id="GCB84012.1"/>
    </source>
</evidence>
<evidence type="ECO:0000256" key="1">
    <source>
        <dbReference type="ARBA" id="ARBA00022614"/>
    </source>
</evidence>
<organism evidence="8 9">
    <name type="scientific">Scyliorhinus torazame</name>
    <name type="common">Cloudy catshark</name>
    <name type="synonym">Catulus torazame</name>
    <dbReference type="NCBI Taxonomy" id="75743"/>
    <lineage>
        <taxon>Eukaryota</taxon>
        <taxon>Metazoa</taxon>
        <taxon>Chordata</taxon>
        <taxon>Craniata</taxon>
        <taxon>Vertebrata</taxon>
        <taxon>Chondrichthyes</taxon>
        <taxon>Elasmobranchii</taxon>
        <taxon>Galeomorphii</taxon>
        <taxon>Galeoidea</taxon>
        <taxon>Carcharhiniformes</taxon>
        <taxon>Scyliorhinidae</taxon>
        <taxon>Scyliorhinus</taxon>
    </lineage>
</organism>
<evidence type="ECO:0000259" key="7">
    <source>
        <dbReference type="Pfam" id="PF23598"/>
    </source>
</evidence>
<dbReference type="Proteomes" id="UP000288216">
    <property type="component" value="Unassembled WGS sequence"/>
</dbReference>
<dbReference type="PANTHER" id="PTHR48051:SF54">
    <property type="entry name" value="LEUCINE-RICH REPEAT-CONTAINING PROTEIN"/>
    <property type="match status" value="1"/>
</dbReference>
<dbReference type="Gene3D" id="3.80.10.10">
    <property type="entry name" value="Ribonuclease Inhibitor"/>
    <property type="match status" value="3"/>
</dbReference>
<feature type="domain" description="Disease resistance R13L4/SHOC-2-like LRR" evidence="7">
    <location>
        <begin position="167"/>
        <end position="289"/>
    </location>
</feature>
<dbReference type="InterPro" id="IPR050216">
    <property type="entry name" value="LRR_domain-containing"/>
</dbReference>
<dbReference type="PROSITE" id="PS51450">
    <property type="entry name" value="LRR"/>
    <property type="match status" value="4"/>
</dbReference>
<dbReference type="EMBL" id="BFAA01050322">
    <property type="protein sequence ID" value="GCB84012.1"/>
    <property type="molecule type" value="Genomic_DNA"/>
</dbReference>
<evidence type="ECO:0000313" key="9">
    <source>
        <dbReference type="Proteomes" id="UP000288216"/>
    </source>
</evidence>
<dbReference type="Pfam" id="PF23598">
    <property type="entry name" value="LRR_14"/>
    <property type="match status" value="1"/>
</dbReference>
<gene>
    <name evidence="8" type="ORF">scyTo_0024574</name>
</gene>
<proteinExistence type="predicted"/>
<dbReference type="SMART" id="SM00369">
    <property type="entry name" value="LRR_TYP"/>
    <property type="match status" value="9"/>
</dbReference>
<dbReference type="InterPro" id="IPR001611">
    <property type="entry name" value="Leu-rich_rpt"/>
</dbReference>
<keyword evidence="2" id="KW-0677">Repeat</keyword>
<evidence type="ECO:0000256" key="2">
    <source>
        <dbReference type="ARBA" id="ARBA00022737"/>
    </source>
</evidence>
<dbReference type="OrthoDB" id="676979at2759"/>
<dbReference type="SMART" id="SM00364">
    <property type="entry name" value="LRR_BAC"/>
    <property type="match status" value="5"/>
</dbReference>
<comment type="caution">
    <text evidence="8">The sequence shown here is derived from an EMBL/GenBank/DDBJ whole genome shotgun (WGS) entry which is preliminary data.</text>
</comment>
<dbReference type="Pfam" id="PF13855">
    <property type="entry name" value="LRR_8"/>
    <property type="match status" value="1"/>
</dbReference>
<protein>
    <recommendedName>
        <fullName evidence="3">Leucine-rich repeat protein SHOC-2</fullName>
    </recommendedName>
    <alternativeName>
        <fullName evidence="6">Protein soc-2 homolog</fullName>
    </alternativeName>
    <alternativeName>
        <fullName evidence="4 5">protein Sur-8 homolog</fullName>
    </alternativeName>
</protein>
<dbReference type="STRING" id="75743.A0A401QF91"/>
<keyword evidence="9" id="KW-1185">Reference proteome</keyword>
<name>A0A401QF91_SCYTO</name>
<dbReference type="OMA" id="TEFAWEW"/>
<dbReference type="GO" id="GO:0005737">
    <property type="term" value="C:cytoplasm"/>
    <property type="evidence" value="ECO:0007669"/>
    <property type="project" value="TreeGrafter"/>
</dbReference>
<sequence length="416" mass="46685">MLAGFGGGNPAPAGFGGGNPAPAGFGCSGNPAPAGFGCSGKAAPPLPLLLAGRVLFQDFADSQLRKFPAAVFQLLHLEELHLEKNQIQEIPPQIRLLRKLRVLYLNSNQLVRMCEELGELEQLQSLDLSGNPLESHLFIHILCRLRSLRVLRLYNMNLNQFPGQICKKLHHLQLLGLSGNNLASLPWEINNLNELQQLYLHSNNLQLLPFGFCQLFRLEILDLRHNELIYLPDDINCLQNLKHLYLAHNHLVFIPQAVSYCSNLCVLDISINCLDLQLLHSLPASLAELDLSDNQLDTLPPSVCQLGAALQLLYLKNTQLQNLSCCFSNLTGIRFLDLRQNVLRYFPKQICSLRQLEVLSLDDSKLKEVQLWALKAISSKILNREEKILSFERLRSNKNSVKGEMLGFLEGSEQGY</sequence>
<evidence type="ECO:0000256" key="3">
    <source>
        <dbReference type="ARBA" id="ARBA00023907"/>
    </source>
</evidence>
<dbReference type="PANTHER" id="PTHR48051">
    <property type="match status" value="1"/>
</dbReference>
<dbReference type="InterPro" id="IPR003591">
    <property type="entry name" value="Leu-rich_rpt_typical-subtyp"/>
</dbReference>
<evidence type="ECO:0000256" key="6">
    <source>
        <dbReference type="ARBA" id="ARBA00032455"/>
    </source>
</evidence>
<evidence type="ECO:0000256" key="5">
    <source>
        <dbReference type="ARBA" id="ARBA00029998"/>
    </source>
</evidence>
<reference evidence="8 9" key="1">
    <citation type="journal article" date="2018" name="Nat. Ecol. Evol.">
        <title>Shark genomes provide insights into elasmobranch evolution and the origin of vertebrates.</title>
        <authorList>
            <person name="Hara Y"/>
            <person name="Yamaguchi K"/>
            <person name="Onimaru K"/>
            <person name="Kadota M"/>
            <person name="Koyanagi M"/>
            <person name="Keeley SD"/>
            <person name="Tatsumi K"/>
            <person name="Tanaka K"/>
            <person name="Motone F"/>
            <person name="Kageyama Y"/>
            <person name="Nozu R"/>
            <person name="Adachi N"/>
            <person name="Nishimura O"/>
            <person name="Nakagawa R"/>
            <person name="Tanegashima C"/>
            <person name="Kiyatake I"/>
            <person name="Matsumoto R"/>
            <person name="Murakumo K"/>
            <person name="Nishida K"/>
            <person name="Terakita A"/>
            <person name="Kuratani S"/>
            <person name="Sato K"/>
            <person name="Hyodo S Kuraku.S."/>
        </authorList>
    </citation>
    <scope>NUCLEOTIDE SEQUENCE [LARGE SCALE GENOMIC DNA]</scope>
</reference>
<evidence type="ECO:0000256" key="4">
    <source>
        <dbReference type="ARBA" id="ARBA00029588"/>
    </source>
</evidence>
<dbReference type="SUPFAM" id="SSF52058">
    <property type="entry name" value="L domain-like"/>
    <property type="match status" value="1"/>
</dbReference>
<dbReference type="AlphaFoldDB" id="A0A401QF91"/>
<dbReference type="InterPro" id="IPR032675">
    <property type="entry name" value="LRR_dom_sf"/>
</dbReference>
<accession>A0A401QF91</accession>